<dbReference type="RefSeq" id="WP_344942620.1">
    <property type="nucleotide sequence ID" value="NZ_BAABDC010000001.1"/>
</dbReference>
<evidence type="ECO:0000313" key="1">
    <source>
        <dbReference type="EMBL" id="GAA3696147.1"/>
    </source>
</evidence>
<comment type="caution">
    <text evidence="1">The sequence shown here is derived from an EMBL/GenBank/DDBJ whole genome shotgun (WGS) entry which is preliminary data.</text>
</comment>
<name>A0ABP7CZ38_9MICO</name>
<reference evidence="2" key="1">
    <citation type="journal article" date="2019" name="Int. J. Syst. Evol. Microbiol.">
        <title>The Global Catalogue of Microorganisms (GCM) 10K type strain sequencing project: providing services to taxonomists for standard genome sequencing and annotation.</title>
        <authorList>
            <consortium name="The Broad Institute Genomics Platform"/>
            <consortium name="The Broad Institute Genome Sequencing Center for Infectious Disease"/>
            <person name="Wu L."/>
            <person name="Ma J."/>
        </authorList>
    </citation>
    <scope>NUCLEOTIDE SEQUENCE [LARGE SCALE GENOMIC DNA]</scope>
    <source>
        <strain evidence="2">JCM 17125</strain>
    </source>
</reference>
<proteinExistence type="predicted"/>
<dbReference type="Gene3D" id="2.30.110.10">
    <property type="entry name" value="Electron Transport, Fmn-binding Protein, Chain A"/>
    <property type="match status" value="1"/>
</dbReference>
<dbReference type="EMBL" id="BAABDC010000001">
    <property type="protein sequence ID" value="GAA3696147.1"/>
    <property type="molecule type" value="Genomic_DNA"/>
</dbReference>
<dbReference type="Proteomes" id="UP001501468">
    <property type="component" value="Unassembled WGS sequence"/>
</dbReference>
<sequence length="133" mass="14614">MPLPEAVAQLNKKYVNKALVHLAGHGWFVELEHVGRRSGRTFRVPIMAFDGGEVVTVALTYGPRVDWLANLRAAAGGRMHLRDELLVLGAPASLTEADGRARMPQPPRALLPLLGCHDYVEIPVLSRQPFSGW</sequence>
<gene>
    <name evidence="1" type="ORF">GCM10022399_10800</name>
</gene>
<accession>A0ABP7CZ38</accession>
<protein>
    <submittedName>
        <fullName evidence="1">Nitroreductase family deazaflavin-dependent oxidoreductase</fullName>
    </submittedName>
</protein>
<evidence type="ECO:0000313" key="2">
    <source>
        <dbReference type="Proteomes" id="UP001501468"/>
    </source>
</evidence>
<organism evidence="1 2">
    <name type="scientific">Terrabacter ginsenosidimutans</name>
    <dbReference type="NCBI Taxonomy" id="490575"/>
    <lineage>
        <taxon>Bacteria</taxon>
        <taxon>Bacillati</taxon>
        <taxon>Actinomycetota</taxon>
        <taxon>Actinomycetes</taxon>
        <taxon>Micrococcales</taxon>
        <taxon>Intrasporangiaceae</taxon>
        <taxon>Terrabacter</taxon>
    </lineage>
</organism>
<dbReference type="InterPro" id="IPR012349">
    <property type="entry name" value="Split_barrel_FMN-bd"/>
</dbReference>
<keyword evidence="2" id="KW-1185">Reference proteome</keyword>